<gene>
    <name evidence="1" type="ORF">HMPREF0765_4745</name>
</gene>
<evidence type="ECO:0008006" key="3">
    <source>
        <dbReference type="Google" id="ProtNLM"/>
    </source>
</evidence>
<reference evidence="1 2" key="1">
    <citation type="submission" date="2009-01" db="EMBL/GenBank/DDBJ databases">
        <authorList>
            <person name="Qin X."/>
            <person name="Bachman B."/>
            <person name="Battles P."/>
            <person name="Bell A."/>
            <person name="Bess C."/>
            <person name="Bickham C."/>
            <person name="Chaboub L."/>
            <person name="Chen D."/>
            <person name="Coyle M."/>
            <person name="Deiros D.R."/>
            <person name="Dinh H."/>
            <person name="Forbes L."/>
            <person name="Fowler G."/>
            <person name="Francisco L."/>
            <person name="Fu Q."/>
            <person name="Gubbala S."/>
            <person name="Hale W."/>
            <person name="Han Y."/>
            <person name="Hemphill L."/>
            <person name="Highlander S.K."/>
            <person name="Hirani K."/>
            <person name="Hogues M."/>
            <person name="Jackson L."/>
            <person name="Jakkamsetti A."/>
            <person name="Javaid M."/>
            <person name="Jiang H."/>
            <person name="Korchina V."/>
            <person name="Kovar C."/>
            <person name="Lara F."/>
            <person name="Lee S."/>
            <person name="Mata R."/>
            <person name="Mathew T."/>
            <person name="Moen C."/>
            <person name="Morales K."/>
            <person name="Munidasa M."/>
            <person name="Nazareth L."/>
            <person name="Ngo R."/>
            <person name="Nguyen L."/>
            <person name="Okwuonu G."/>
            <person name="Ongeri F."/>
            <person name="Patil S."/>
            <person name="Petrosino J."/>
            <person name="Pham C."/>
            <person name="Pham P."/>
            <person name="Pu L.-L."/>
            <person name="Puazo M."/>
            <person name="Raj R."/>
            <person name="Reid J."/>
            <person name="Rouhana J."/>
            <person name="Saada N."/>
            <person name="Shang Y."/>
            <person name="Simmons D."/>
            <person name="Thornton R."/>
            <person name="Warren J."/>
            <person name="Weissenberger G."/>
            <person name="Zhang J."/>
            <person name="Zhang L."/>
            <person name="Zhou C."/>
            <person name="Zhu D."/>
            <person name="Muzny D."/>
            <person name="Worley K."/>
            <person name="Gibbs R."/>
        </authorList>
    </citation>
    <scope>NUCLEOTIDE SEQUENCE [LARGE SCALE GENOMIC DNA]</scope>
    <source>
        <strain evidence="1 2">ATCC 33300</strain>
    </source>
</reference>
<evidence type="ECO:0000313" key="2">
    <source>
        <dbReference type="Proteomes" id="UP000006241"/>
    </source>
</evidence>
<organism evidence="1 2">
    <name type="scientific">Sphingobacterium spiritivorum ATCC 33300</name>
    <dbReference type="NCBI Taxonomy" id="525372"/>
    <lineage>
        <taxon>Bacteria</taxon>
        <taxon>Pseudomonadati</taxon>
        <taxon>Bacteroidota</taxon>
        <taxon>Sphingobacteriia</taxon>
        <taxon>Sphingobacteriales</taxon>
        <taxon>Sphingobacteriaceae</taxon>
        <taxon>Sphingobacterium</taxon>
    </lineage>
</organism>
<dbReference type="PROSITE" id="PS51257">
    <property type="entry name" value="PROKAR_LIPOPROTEIN"/>
    <property type="match status" value="1"/>
</dbReference>
<dbReference type="EMBL" id="ACHB01000101">
    <property type="protein sequence ID" value="EEI89598.1"/>
    <property type="molecule type" value="Genomic_DNA"/>
</dbReference>
<sequence>MKTLKNTRYIIILFVLSAFVSCKKDLGNYDYKDINDLTIDGIDTDYRITVGQNIKIEPKLTFTQDPDFKEEDYSYEWISFNPALPQSEQRKLVAETRILNMPFPFGIGNYSLFYRVTEKSSGISWQKTFSLKVEGSFKGGWAFLSEVNNQSQLDFFEYNFETNTYPKEFRKFNLLFSDSETGKTLTLSGKPKFLHGWANRIPATGNPIKYFLYIGTEDATEKLNLTDGFIYSERYAFKFETGGGAALNKVDQIFSCGGGNGFATYNGDAFLRYATFQYNFGTPINRLSDNSYFKIAPFLAVNRNSTINLSTLMYDNTNKRFVRNSNGSMTSTSPLPYNTASAAFNPNNVGKDLVWMGQTLAYGGRAYAILKDNSGYYLARMNNAASFNATYWDDISTLPELSKATAFAVDQQYGYLQYAVGGKLYQYDVDTKETKMQQDYGNRIITMLKYDQTTYVSPVTVNHPTLQNTYGRRFKAVLYGLIVATYDPNTPATSGKVDIYDIPQFNAPYNRYYSFEGFGKVADVCSLDAPLGW</sequence>
<dbReference type="InterPro" id="IPR032183">
    <property type="entry name" value="PKD-like"/>
</dbReference>
<name>C2G589_SPHSI</name>
<protein>
    <recommendedName>
        <fullName evidence="3">PKD domain protein</fullName>
    </recommendedName>
</protein>
<dbReference type="AlphaFoldDB" id="C2G589"/>
<dbReference type="RefSeq" id="WP_003004990.1">
    <property type="nucleotide sequence ID" value="NZ_GG668630.1"/>
</dbReference>
<dbReference type="Pfam" id="PF16407">
    <property type="entry name" value="PKD_2"/>
    <property type="match status" value="1"/>
</dbReference>
<accession>C2G589</accession>
<evidence type="ECO:0000313" key="1">
    <source>
        <dbReference type="EMBL" id="EEI89598.1"/>
    </source>
</evidence>
<comment type="caution">
    <text evidence="1">The sequence shown here is derived from an EMBL/GenBank/DDBJ whole genome shotgun (WGS) entry which is preliminary data.</text>
</comment>
<dbReference type="Proteomes" id="UP000006241">
    <property type="component" value="Unassembled WGS sequence"/>
</dbReference>
<proteinExistence type="predicted"/>
<dbReference type="HOGENOM" id="CLU_036595_0_0_10"/>